<dbReference type="PANTHER" id="PTHR10491">
    <property type="entry name" value="DTDP-4-DEHYDRORHAMNOSE REDUCTASE"/>
    <property type="match status" value="1"/>
</dbReference>
<evidence type="ECO:0000256" key="5">
    <source>
        <dbReference type="ARBA" id="ARBA00048200"/>
    </source>
</evidence>
<dbReference type="InterPro" id="IPR036291">
    <property type="entry name" value="NAD(P)-bd_dom_sf"/>
</dbReference>
<dbReference type="InterPro" id="IPR005913">
    <property type="entry name" value="dTDP_dehydrorham_reduct"/>
</dbReference>
<keyword evidence="9" id="KW-1185">Reference proteome</keyword>
<dbReference type="Gene3D" id="3.90.25.10">
    <property type="entry name" value="UDP-galactose 4-epimerase, domain 1"/>
    <property type="match status" value="1"/>
</dbReference>
<proteinExistence type="inferred from homology"/>
<evidence type="ECO:0000256" key="6">
    <source>
        <dbReference type="RuleBase" id="RU364082"/>
    </source>
</evidence>
<sequence>MKILLTGSSGQVGHALLTSLAGLGEIIAPQRSQLDLSDSAAIEECVRATRPDLIINPAAYTAVDLAEDEVAVAHAINAQAAKAFADQAHTLNIPLIHYSTDYVFDGEKRDDQGNFCPYEESDDCAPIGVYGASKRAGELAIMATGCRHLILRTSWVYSDFGKNFMLTMLRLGADRDQLKVVKDQWGAPTSALWIADKTAEIIRQIQSADSKQDWWQQHQGIVHLTPANSTNWQGFAQAIFDAAFELKLMTKKPEVLGIPSNEYPTRAKRPHNSMLSTERLKKLFGIDAPKWEDSLQHCLQQMKNKQLTKELA</sequence>
<evidence type="ECO:0000313" key="8">
    <source>
        <dbReference type="EMBL" id="MBC3882229.1"/>
    </source>
</evidence>
<reference evidence="8" key="1">
    <citation type="submission" date="2020-08" db="EMBL/GenBank/DDBJ databases">
        <title>Novel species isolated from subtropical streams in China.</title>
        <authorList>
            <person name="Lu H."/>
        </authorList>
    </citation>
    <scope>NUCLEOTIDE SEQUENCE</scope>
    <source>
        <strain evidence="8">LX22W</strain>
    </source>
</reference>
<keyword evidence="6" id="KW-0521">NADP</keyword>
<evidence type="ECO:0000256" key="2">
    <source>
        <dbReference type="ARBA" id="ARBA00010944"/>
    </source>
</evidence>
<dbReference type="Pfam" id="PF04321">
    <property type="entry name" value="RmlD_sub_bind"/>
    <property type="match status" value="1"/>
</dbReference>
<gene>
    <name evidence="8" type="primary">rfbD</name>
    <name evidence="8" type="ORF">H8K36_12625</name>
</gene>
<feature type="domain" description="RmlD-like substrate binding" evidence="7">
    <location>
        <begin position="1"/>
        <end position="303"/>
    </location>
</feature>
<dbReference type="GO" id="GO:0008831">
    <property type="term" value="F:dTDP-4-dehydrorhamnose reductase activity"/>
    <property type="evidence" value="ECO:0007669"/>
    <property type="project" value="UniProtKB-EC"/>
</dbReference>
<comment type="pathway">
    <text evidence="1 6">Carbohydrate biosynthesis; dTDP-L-rhamnose biosynthesis.</text>
</comment>
<comment type="function">
    <text evidence="6">Catalyzes the reduction of dTDP-6-deoxy-L-lyxo-4-hexulose to yield dTDP-L-rhamnose.</text>
</comment>
<keyword evidence="6 8" id="KW-0560">Oxidoreductase</keyword>
<comment type="caution">
    <text evidence="8">The sequence shown here is derived from an EMBL/GenBank/DDBJ whole genome shotgun (WGS) entry which is preliminary data.</text>
</comment>
<dbReference type="GO" id="GO:0019305">
    <property type="term" value="P:dTDP-rhamnose biosynthetic process"/>
    <property type="evidence" value="ECO:0007669"/>
    <property type="project" value="TreeGrafter"/>
</dbReference>
<dbReference type="CDD" id="cd05254">
    <property type="entry name" value="dTDP_HR_like_SDR_e"/>
    <property type="match status" value="1"/>
</dbReference>
<evidence type="ECO:0000256" key="1">
    <source>
        <dbReference type="ARBA" id="ARBA00004781"/>
    </source>
</evidence>
<comment type="cofactor">
    <cofactor evidence="6">
        <name>Mg(2+)</name>
        <dbReference type="ChEBI" id="CHEBI:18420"/>
    </cofactor>
    <text evidence="6">Binds 1 Mg(2+) ion per monomer.</text>
</comment>
<dbReference type="EC" id="1.1.1.133" evidence="3 6"/>
<dbReference type="AlphaFoldDB" id="A0A923HMQ4"/>
<dbReference type="EMBL" id="JACOFZ010000004">
    <property type="protein sequence ID" value="MBC3882229.1"/>
    <property type="molecule type" value="Genomic_DNA"/>
</dbReference>
<protein>
    <recommendedName>
        <fullName evidence="4 6">dTDP-4-dehydrorhamnose reductase</fullName>
        <ecNumber evidence="3 6">1.1.1.133</ecNumber>
    </recommendedName>
</protein>
<dbReference type="NCBIfam" id="TIGR01214">
    <property type="entry name" value="rmlD"/>
    <property type="match status" value="1"/>
</dbReference>
<comment type="similarity">
    <text evidence="2 6">Belongs to the dTDP-4-dehydrorhamnose reductase family.</text>
</comment>
<dbReference type="Proteomes" id="UP000627446">
    <property type="component" value="Unassembled WGS sequence"/>
</dbReference>
<dbReference type="GO" id="GO:0005829">
    <property type="term" value="C:cytosol"/>
    <property type="evidence" value="ECO:0007669"/>
    <property type="project" value="TreeGrafter"/>
</dbReference>
<dbReference type="PANTHER" id="PTHR10491:SF4">
    <property type="entry name" value="METHIONINE ADENOSYLTRANSFERASE 2 SUBUNIT BETA"/>
    <property type="match status" value="1"/>
</dbReference>
<dbReference type="Gene3D" id="3.40.50.720">
    <property type="entry name" value="NAD(P)-binding Rossmann-like Domain"/>
    <property type="match status" value="1"/>
</dbReference>
<evidence type="ECO:0000256" key="3">
    <source>
        <dbReference type="ARBA" id="ARBA00012929"/>
    </source>
</evidence>
<evidence type="ECO:0000313" key="9">
    <source>
        <dbReference type="Proteomes" id="UP000627446"/>
    </source>
</evidence>
<name>A0A923HMQ4_9BURK</name>
<evidence type="ECO:0000256" key="4">
    <source>
        <dbReference type="ARBA" id="ARBA00017099"/>
    </source>
</evidence>
<dbReference type="SUPFAM" id="SSF51735">
    <property type="entry name" value="NAD(P)-binding Rossmann-fold domains"/>
    <property type="match status" value="1"/>
</dbReference>
<dbReference type="RefSeq" id="WP_186916833.1">
    <property type="nucleotide sequence ID" value="NZ_JACOFZ010000004.1"/>
</dbReference>
<comment type="catalytic activity">
    <reaction evidence="5 6">
        <text>dTDP-beta-L-rhamnose + NADP(+) = dTDP-4-dehydro-beta-L-rhamnose + NADPH + H(+)</text>
        <dbReference type="Rhea" id="RHEA:21796"/>
        <dbReference type="ChEBI" id="CHEBI:15378"/>
        <dbReference type="ChEBI" id="CHEBI:57510"/>
        <dbReference type="ChEBI" id="CHEBI:57783"/>
        <dbReference type="ChEBI" id="CHEBI:58349"/>
        <dbReference type="ChEBI" id="CHEBI:62830"/>
        <dbReference type="EC" id="1.1.1.133"/>
    </reaction>
</comment>
<accession>A0A923HMQ4</accession>
<dbReference type="InterPro" id="IPR029903">
    <property type="entry name" value="RmlD-like-bd"/>
</dbReference>
<evidence type="ECO:0000259" key="7">
    <source>
        <dbReference type="Pfam" id="PF04321"/>
    </source>
</evidence>
<organism evidence="8 9">
    <name type="scientific">Undibacterium nitidum</name>
    <dbReference type="NCBI Taxonomy" id="2762298"/>
    <lineage>
        <taxon>Bacteria</taxon>
        <taxon>Pseudomonadati</taxon>
        <taxon>Pseudomonadota</taxon>
        <taxon>Betaproteobacteria</taxon>
        <taxon>Burkholderiales</taxon>
        <taxon>Oxalobacteraceae</taxon>
        <taxon>Undibacterium</taxon>
    </lineage>
</organism>